<evidence type="ECO:0000313" key="2">
    <source>
        <dbReference type="EMBL" id="CAG8950376.1"/>
    </source>
</evidence>
<dbReference type="EMBL" id="CAJVRL010000037">
    <property type="protein sequence ID" value="CAG8950376.1"/>
    <property type="molecule type" value="Genomic_DNA"/>
</dbReference>
<comment type="caution">
    <text evidence="2">The sequence shown here is derived from an EMBL/GenBank/DDBJ whole genome shotgun (WGS) entry which is preliminary data.</text>
</comment>
<protein>
    <submittedName>
        <fullName evidence="2">Uncharacterized protein</fullName>
    </submittedName>
</protein>
<evidence type="ECO:0000256" key="1">
    <source>
        <dbReference type="SAM" id="MobiDB-lite"/>
    </source>
</evidence>
<accession>A0A9N9PKV7</accession>
<feature type="region of interest" description="Disordered" evidence="1">
    <location>
        <begin position="1"/>
        <end position="167"/>
    </location>
</feature>
<feature type="compositionally biased region" description="Acidic residues" evidence="1">
    <location>
        <begin position="156"/>
        <end position="167"/>
    </location>
</feature>
<organism evidence="2 3">
    <name type="scientific">Hymenoscyphus fraxineus</name>
    <dbReference type="NCBI Taxonomy" id="746836"/>
    <lineage>
        <taxon>Eukaryota</taxon>
        <taxon>Fungi</taxon>
        <taxon>Dikarya</taxon>
        <taxon>Ascomycota</taxon>
        <taxon>Pezizomycotina</taxon>
        <taxon>Leotiomycetes</taxon>
        <taxon>Helotiales</taxon>
        <taxon>Helotiaceae</taxon>
        <taxon>Hymenoscyphus</taxon>
    </lineage>
</organism>
<gene>
    <name evidence="2" type="ORF">HYFRA_00006869</name>
</gene>
<evidence type="ECO:0000313" key="3">
    <source>
        <dbReference type="Proteomes" id="UP000696280"/>
    </source>
</evidence>
<dbReference type="Proteomes" id="UP000696280">
    <property type="component" value="Unassembled WGS sequence"/>
</dbReference>
<dbReference type="AlphaFoldDB" id="A0A9N9PKV7"/>
<name>A0A9N9PKV7_9HELO</name>
<keyword evidence="3" id="KW-1185">Reference proteome</keyword>
<sequence length="208" mass="21338">MTSPDARGHVNVHVNAGPNPRPRSSPKVTLAPSSSRVDSILHGARERAIGHESSSSPSACADANAVSTDPLTAMPGATRTPGKGTVGVVEGESSADESTSIVRKGSRPNVDYQATSQRAVGSSAAAASTKGAARALRSRPSTASIRRSGRVYEGPLGEEGDEEEEGGFVDREAGVCGFAGTQMVPPMAPTIVGLHGNFHREILGIAKE</sequence>
<reference evidence="2" key="1">
    <citation type="submission" date="2021-07" db="EMBL/GenBank/DDBJ databases">
        <authorList>
            <person name="Durling M."/>
        </authorList>
    </citation>
    <scope>NUCLEOTIDE SEQUENCE</scope>
</reference>
<proteinExistence type="predicted"/>
<feature type="compositionally biased region" description="Low complexity" evidence="1">
    <location>
        <begin position="116"/>
        <end position="135"/>
    </location>
</feature>